<dbReference type="GO" id="GO:1902936">
    <property type="term" value="F:phosphatidylinositol bisphosphate binding"/>
    <property type="evidence" value="ECO:0007669"/>
    <property type="project" value="TreeGrafter"/>
</dbReference>
<protein>
    <recommendedName>
        <fullName evidence="1">CRAL-TRIO domain-containing protein</fullName>
    </recommendedName>
</protein>
<reference evidence="2" key="1">
    <citation type="submission" date="2022-05" db="EMBL/GenBank/DDBJ databases">
        <authorList>
            <person name="Okamura Y."/>
        </authorList>
    </citation>
    <scope>NUCLEOTIDE SEQUENCE</scope>
</reference>
<dbReference type="Proteomes" id="UP001152562">
    <property type="component" value="Unassembled WGS sequence"/>
</dbReference>
<dbReference type="PANTHER" id="PTHR10174">
    <property type="entry name" value="ALPHA-TOCOPHEROL TRANSFER PROTEIN-RELATED"/>
    <property type="match status" value="1"/>
</dbReference>
<dbReference type="PROSITE" id="PS50191">
    <property type="entry name" value="CRAL_TRIO"/>
    <property type="match status" value="1"/>
</dbReference>
<dbReference type="Pfam" id="PF00650">
    <property type="entry name" value="CRAL_TRIO"/>
    <property type="match status" value="1"/>
</dbReference>
<sequence>MVRDQGVRVYVSKAVITYNSFTVQSAASHRSDWLPQLLFTMSLSKDVAFIKEWMAKEAYLPHDIDDTMIKKFLHSCYGSLEKTKKCIDRFCSTRSQLSEIYTNRDPQSDTIKTIFSVTRVCAYKAGDDEILIHHYDDPQFEHFAFYDILKALTVQADYWINFHYIFPRGHIIILDMSCFSLKMVPKSNIMYFRDFILFLLEGMPVRVQKVYGINAPSYYDKLYSLVKPVLPAELCEIIHFYHDYESLHKHIDKKYLPVEYGGDAPSTKTENQDWIKRINEQRKMFLGDNLWKADLKMRPKSDCNAMNGSFRTLSID</sequence>
<dbReference type="GO" id="GO:0016020">
    <property type="term" value="C:membrane"/>
    <property type="evidence" value="ECO:0007669"/>
    <property type="project" value="TreeGrafter"/>
</dbReference>
<evidence type="ECO:0000259" key="1">
    <source>
        <dbReference type="PROSITE" id="PS50191"/>
    </source>
</evidence>
<feature type="domain" description="CRAL-TRIO" evidence="1">
    <location>
        <begin position="172"/>
        <end position="268"/>
    </location>
</feature>
<dbReference type="SUPFAM" id="SSF52087">
    <property type="entry name" value="CRAL/TRIO domain"/>
    <property type="match status" value="1"/>
</dbReference>
<proteinExistence type="predicted"/>
<comment type="caution">
    <text evidence="2">The sequence shown here is derived from an EMBL/GenBank/DDBJ whole genome shotgun (WGS) entry which is preliminary data.</text>
</comment>
<name>A0A9P0TFF1_PIEBR</name>
<keyword evidence="3" id="KW-1185">Reference proteome</keyword>
<organism evidence="2 3">
    <name type="scientific">Pieris brassicae</name>
    <name type="common">White butterfly</name>
    <name type="synonym">Large white butterfly</name>
    <dbReference type="NCBI Taxonomy" id="7116"/>
    <lineage>
        <taxon>Eukaryota</taxon>
        <taxon>Metazoa</taxon>
        <taxon>Ecdysozoa</taxon>
        <taxon>Arthropoda</taxon>
        <taxon>Hexapoda</taxon>
        <taxon>Insecta</taxon>
        <taxon>Pterygota</taxon>
        <taxon>Neoptera</taxon>
        <taxon>Endopterygota</taxon>
        <taxon>Lepidoptera</taxon>
        <taxon>Glossata</taxon>
        <taxon>Ditrysia</taxon>
        <taxon>Papilionoidea</taxon>
        <taxon>Pieridae</taxon>
        <taxon>Pierinae</taxon>
        <taxon>Pieris</taxon>
    </lineage>
</organism>
<dbReference type="PANTHER" id="PTHR10174:SF222">
    <property type="entry name" value="GH10083P-RELATED"/>
    <property type="match status" value="1"/>
</dbReference>
<evidence type="ECO:0000313" key="3">
    <source>
        <dbReference type="Proteomes" id="UP001152562"/>
    </source>
</evidence>
<dbReference type="AlphaFoldDB" id="A0A9P0TFF1"/>
<evidence type="ECO:0000313" key="2">
    <source>
        <dbReference type="EMBL" id="CAH4022449.1"/>
    </source>
</evidence>
<dbReference type="InterPro" id="IPR001251">
    <property type="entry name" value="CRAL-TRIO_dom"/>
</dbReference>
<dbReference type="CDD" id="cd00170">
    <property type="entry name" value="SEC14"/>
    <property type="match status" value="1"/>
</dbReference>
<dbReference type="EMBL" id="CALOZG010000004">
    <property type="protein sequence ID" value="CAH4022449.1"/>
    <property type="molecule type" value="Genomic_DNA"/>
</dbReference>
<dbReference type="InterPro" id="IPR036865">
    <property type="entry name" value="CRAL-TRIO_dom_sf"/>
</dbReference>
<gene>
    <name evidence="2" type="ORF">PIBRA_LOCUS3976</name>
</gene>
<dbReference type="SUPFAM" id="SSF46938">
    <property type="entry name" value="CRAL/TRIO N-terminal domain"/>
    <property type="match status" value="1"/>
</dbReference>
<dbReference type="InterPro" id="IPR036273">
    <property type="entry name" value="CRAL/TRIO_N_dom_sf"/>
</dbReference>
<dbReference type="Gene3D" id="3.40.525.10">
    <property type="entry name" value="CRAL-TRIO lipid binding domain"/>
    <property type="match status" value="1"/>
</dbReference>
<accession>A0A9P0TFF1</accession>